<keyword evidence="9 11" id="KW-0482">Metalloprotease</keyword>
<keyword evidence="2" id="KW-1003">Cell membrane</keyword>
<dbReference type="InterPro" id="IPR001915">
    <property type="entry name" value="Peptidase_M48"/>
</dbReference>
<proteinExistence type="inferred from homology"/>
<dbReference type="EMBL" id="WTVM01000052">
    <property type="protein sequence ID" value="NMG03353.1"/>
    <property type="molecule type" value="Genomic_DNA"/>
</dbReference>
<feature type="transmembrane region" description="Helical" evidence="12">
    <location>
        <begin position="14"/>
        <end position="35"/>
    </location>
</feature>
<comment type="caution">
    <text evidence="14">The sequence shown here is derived from an EMBL/GenBank/DDBJ whole genome shotgun (WGS) entry which is preliminary data.</text>
</comment>
<accession>A0A972JAR3</accession>
<dbReference type="PANTHER" id="PTHR43221">
    <property type="entry name" value="PROTEASE HTPX"/>
    <property type="match status" value="1"/>
</dbReference>
<sequence>MNSAVSRQHATRNLLQSFLLVVVLLAICGLGGYLIFGPAGFGMAVVAGLLALLLQPAAATRMTLRLYRARALRPDEAPGLWRMLALLAERAGLPSIPVPHHVPSPMVNAFAVGSRRASAIALTDGLLRRLDVAELNGVLAHEVAHIAHGDLRVMGLADYVSRITAFFALAAQLYLLLSLPALLAGSVQLNWLAMAVLLLSPQLALLAQLGLSRVREFEADRAAAELTGDPDALARALMRIERVTRSWRAWLMPGWGNPEPSWLRTHPLTEERVDRLRQMLPPQRPLDAFMIDRFPERPERHRPRWFPGGYWY</sequence>
<dbReference type="Gene3D" id="3.30.2010.10">
    <property type="entry name" value="Metalloproteases ('zincins'), catalytic domain"/>
    <property type="match status" value="1"/>
</dbReference>
<organism evidence="14 15">
    <name type="scientific">Azoarcus taiwanensis</name>
    <dbReference type="NCBI Taxonomy" id="666964"/>
    <lineage>
        <taxon>Bacteria</taxon>
        <taxon>Pseudomonadati</taxon>
        <taxon>Pseudomonadota</taxon>
        <taxon>Betaproteobacteria</taxon>
        <taxon>Rhodocyclales</taxon>
        <taxon>Zoogloeaceae</taxon>
        <taxon>Azoarcus</taxon>
    </lineage>
</organism>
<dbReference type="CDD" id="cd07339">
    <property type="entry name" value="M48B_HtpX_like"/>
    <property type="match status" value="1"/>
</dbReference>
<evidence type="ECO:0000256" key="4">
    <source>
        <dbReference type="ARBA" id="ARBA00022692"/>
    </source>
</evidence>
<feature type="transmembrane region" description="Helical" evidence="12">
    <location>
        <begin position="163"/>
        <end position="183"/>
    </location>
</feature>
<dbReference type="Proteomes" id="UP000599523">
    <property type="component" value="Unassembled WGS sequence"/>
</dbReference>
<dbReference type="GO" id="GO:0006508">
    <property type="term" value="P:proteolysis"/>
    <property type="evidence" value="ECO:0007669"/>
    <property type="project" value="UniProtKB-KW"/>
</dbReference>
<dbReference type="InterPro" id="IPR050083">
    <property type="entry name" value="HtpX_protease"/>
</dbReference>
<keyword evidence="10 12" id="KW-0472">Membrane</keyword>
<keyword evidence="6 11" id="KW-0378">Hydrolase</keyword>
<keyword evidence="8 12" id="KW-1133">Transmembrane helix</keyword>
<evidence type="ECO:0000256" key="3">
    <source>
        <dbReference type="ARBA" id="ARBA00022670"/>
    </source>
</evidence>
<evidence type="ECO:0000256" key="9">
    <source>
        <dbReference type="ARBA" id="ARBA00023049"/>
    </source>
</evidence>
<dbReference type="GO" id="GO:0046872">
    <property type="term" value="F:metal ion binding"/>
    <property type="evidence" value="ECO:0007669"/>
    <property type="project" value="UniProtKB-KW"/>
</dbReference>
<protein>
    <submittedName>
        <fullName evidence="14">M48 family metalloprotease</fullName>
    </submittedName>
</protein>
<evidence type="ECO:0000256" key="1">
    <source>
        <dbReference type="ARBA" id="ARBA00004651"/>
    </source>
</evidence>
<evidence type="ECO:0000259" key="13">
    <source>
        <dbReference type="Pfam" id="PF01435"/>
    </source>
</evidence>
<keyword evidence="15" id="KW-1185">Reference proteome</keyword>
<dbReference type="Pfam" id="PF01435">
    <property type="entry name" value="Peptidase_M48"/>
    <property type="match status" value="1"/>
</dbReference>
<evidence type="ECO:0000256" key="11">
    <source>
        <dbReference type="RuleBase" id="RU003983"/>
    </source>
</evidence>
<comment type="cofactor">
    <cofactor evidence="11">
        <name>Zn(2+)</name>
        <dbReference type="ChEBI" id="CHEBI:29105"/>
    </cofactor>
    <text evidence="11">Binds 1 zinc ion per subunit.</text>
</comment>
<gene>
    <name evidence="14" type="ORF">GPA21_10245</name>
</gene>
<feature type="transmembrane region" description="Helical" evidence="12">
    <location>
        <begin position="189"/>
        <end position="211"/>
    </location>
</feature>
<feature type="domain" description="Peptidase M48" evidence="13">
    <location>
        <begin position="80"/>
        <end position="279"/>
    </location>
</feature>
<reference evidence="14" key="1">
    <citation type="submission" date="2019-12" db="EMBL/GenBank/DDBJ databases">
        <title>Comparative genomics gives insights into the taxonomy of the Azoarcus-Aromatoleum group and reveals separate origins of nif in the plant-associated Azoarcus and non-plant-associated Aromatoleum sub-groups.</title>
        <authorList>
            <person name="Lafos M."/>
            <person name="Maluk M."/>
            <person name="Batista M."/>
            <person name="Junghare M."/>
            <person name="Carmona M."/>
            <person name="Faoro H."/>
            <person name="Cruz L.M."/>
            <person name="Battistoni F."/>
            <person name="De Souza E."/>
            <person name="Pedrosa F."/>
            <person name="Chen W.-M."/>
            <person name="Poole P.S."/>
            <person name="Dixon R.A."/>
            <person name="James E.K."/>
        </authorList>
    </citation>
    <scope>NUCLEOTIDE SEQUENCE</scope>
    <source>
        <strain evidence="14">NSC3</strain>
    </source>
</reference>
<evidence type="ECO:0000256" key="12">
    <source>
        <dbReference type="SAM" id="Phobius"/>
    </source>
</evidence>
<evidence type="ECO:0000256" key="10">
    <source>
        <dbReference type="ARBA" id="ARBA00023136"/>
    </source>
</evidence>
<evidence type="ECO:0000256" key="8">
    <source>
        <dbReference type="ARBA" id="ARBA00022989"/>
    </source>
</evidence>
<evidence type="ECO:0000313" key="14">
    <source>
        <dbReference type="EMBL" id="NMG03353.1"/>
    </source>
</evidence>
<name>A0A972JAR3_9RHOO</name>
<feature type="transmembrane region" description="Helical" evidence="12">
    <location>
        <begin position="41"/>
        <end position="64"/>
    </location>
</feature>
<comment type="subcellular location">
    <subcellularLocation>
        <location evidence="1">Cell membrane</location>
        <topology evidence="1">Multi-pass membrane protein</topology>
    </subcellularLocation>
</comment>
<keyword evidence="3 11" id="KW-0645">Protease</keyword>
<dbReference type="RefSeq" id="WP_168988105.1">
    <property type="nucleotide sequence ID" value="NZ_CAWPHM010000278.1"/>
</dbReference>
<evidence type="ECO:0000256" key="7">
    <source>
        <dbReference type="ARBA" id="ARBA00022833"/>
    </source>
</evidence>
<evidence type="ECO:0000313" key="15">
    <source>
        <dbReference type="Proteomes" id="UP000599523"/>
    </source>
</evidence>
<comment type="similarity">
    <text evidence="11">Belongs to the peptidase M48 family.</text>
</comment>
<dbReference type="PANTHER" id="PTHR43221:SF1">
    <property type="entry name" value="PROTEASE HTPX"/>
    <property type="match status" value="1"/>
</dbReference>
<keyword evidence="7 11" id="KW-0862">Zinc</keyword>
<dbReference type="GO" id="GO:0004222">
    <property type="term" value="F:metalloendopeptidase activity"/>
    <property type="evidence" value="ECO:0007669"/>
    <property type="project" value="InterPro"/>
</dbReference>
<dbReference type="AlphaFoldDB" id="A0A972JAR3"/>
<keyword evidence="4 12" id="KW-0812">Transmembrane</keyword>
<evidence type="ECO:0000256" key="5">
    <source>
        <dbReference type="ARBA" id="ARBA00022723"/>
    </source>
</evidence>
<evidence type="ECO:0000256" key="2">
    <source>
        <dbReference type="ARBA" id="ARBA00022475"/>
    </source>
</evidence>
<dbReference type="GO" id="GO:0005886">
    <property type="term" value="C:plasma membrane"/>
    <property type="evidence" value="ECO:0007669"/>
    <property type="project" value="UniProtKB-SubCell"/>
</dbReference>
<keyword evidence="5" id="KW-0479">Metal-binding</keyword>
<evidence type="ECO:0000256" key="6">
    <source>
        <dbReference type="ARBA" id="ARBA00022801"/>
    </source>
</evidence>